<gene>
    <name evidence="2" type="ORF">BSAL_24625</name>
</gene>
<evidence type="ECO:0000313" key="3">
    <source>
        <dbReference type="Proteomes" id="UP000051952"/>
    </source>
</evidence>
<reference evidence="3" key="1">
    <citation type="submission" date="2015-09" db="EMBL/GenBank/DDBJ databases">
        <authorList>
            <consortium name="Pathogen Informatics"/>
        </authorList>
    </citation>
    <scope>NUCLEOTIDE SEQUENCE [LARGE SCALE GENOMIC DNA]</scope>
    <source>
        <strain evidence="3">Lake Konstanz</strain>
    </source>
</reference>
<organism evidence="2 3">
    <name type="scientific">Bodo saltans</name>
    <name type="common">Flagellated protozoan</name>
    <dbReference type="NCBI Taxonomy" id="75058"/>
    <lineage>
        <taxon>Eukaryota</taxon>
        <taxon>Discoba</taxon>
        <taxon>Euglenozoa</taxon>
        <taxon>Kinetoplastea</taxon>
        <taxon>Metakinetoplastina</taxon>
        <taxon>Eubodonida</taxon>
        <taxon>Bodonidae</taxon>
        <taxon>Bodo</taxon>
    </lineage>
</organism>
<proteinExistence type="predicted"/>
<feature type="region of interest" description="Disordered" evidence="1">
    <location>
        <begin position="28"/>
        <end position="87"/>
    </location>
</feature>
<feature type="compositionally biased region" description="Basic and acidic residues" evidence="1">
    <location>
        <begin position="76"/>
        <end position="87"/>
    </location>
</feature>
<sequence length="87" mass="9548">MLHFHPDKNPGPSERRYLMSFNFHPLAMMDPHSPPLNPSLNPQATPPAMPSLPTKSTGTTVQVEGSDGRSGGNMLEKAEMDEGKFEE</sequence>
<evidence type="ECO:0000313" key="2">
    <source>
        <dbReference type="EMBL" id="CUG90025.1"/>
    </source>
</evidence>
<accession>A0A0S4JLA1</accession>
<evidence type="ECO:0000256" key="1">
    <source>
        <dbReference type="SAM" id="MobiDB-lite"/>
    </source>
</evidence>
<dbReference type="EMBL" id="CYKH01001785">
    <property type="protein sequence ID" value="CUG90025.1"/>
    <property type="molecule type" value="Genomic_DNA"/>
</dbReference>
<dbReference type="AlphaFoldDB" id="A0A0S4JLA1"/>
<dbReference type="Proteomes" id="UP000051952">
    <property type="component" value="Unassembled WGS sequence"/>
</dbReference>
<dbReference type="VEuPathDB" id="TriTrypDB:BSAL_24625"/>
<keyword evidence="3" id="KW-1185">Reference proteome</keyword>
<protein>
    <submittedName>
        <fullName evidence="2">Uncharacterized protein</fullName>
    </submittedName>
</protein>
<name>A0A0S4JLA1_BODSA</name>
<feature type="compositionally biased region" description="Polar residues" evidence="1">
    <location>
        <begin position="53"/>
        <end position="63"/>
    </location>
</feature>